<feature type="region of interest" description="Disordered" evidence="4">
    <location>
        <begin position="1"/>
        <end position="49"/>
    </location>
</feature>
<dbReference type="SUPFAM" id="SSF102405">
    <property type="entry name" value="MCP/YpsA-like"/>
    <property type="match status" value="1"/>
</dbReference>
<proteinExistence type="predicted"/>
<dbReference type="GO" id="GO:0008714">
    <property type="term" value="F:AMP nucleosidase activity"/>
    <property type="evidence" value="ECO:0007669"/>
    <property type="project" value="UniProtKB-EC"/>
</dbReference>
<comment type="catalytic activity">
    <reaction evidence="1">
        <text>AMP + H2O = D-ribose 5-phosphate + adenine</text>
        <dbReference type="Rhea" id="RHEA:20129"/>
        <dbReference type="ChEBI" id="CHEBI:15377"/>
        <dbReference type="ChEBI" id="CHEBI:16708"/>
        <dbReference type="ChEBI" id="CHEBI:78346"/>
        <dbReference type="ChEBI" id="CHEBI:456215"/>
        <dbReference type="EC" id="3.2.2.4"/>
    </reaction>
</comment>
<dbReference type="EMBL" id="FNIT01000018">
    <property type="protein sequence ID" value="SDO88914.1"/>
    <property type="molecule type" value="Genomic_DNA"/>
</dbReference>
<dbReference type="AlphaFoldDB" id="A0A1H0N878"/>
<dbReference type="InterPro" id="IPR031100">
    <property type="entry name" value="LOG_fam"/>
</dbReference>
<evidence type="ECO:0000256" key="1">
    <source>
        <dbReference type="ARBA" id="ARBA00000274"/>
    </source>
</evidence>
<name>A0A1H0N878_9HYPH</name>
<evidence type="ECO:0000256" key="2">
    <source>
        <dbReference type="ARBA" id="ARBA00011985"/>
    </source>
</evidence>
<dbReference type="RefSeq" id="WP_090677162.1">
    <property type="nucleotide sequence ID" value="NZ_FNIT01000018.1"/>
</dbReference>
<reference evidence="5 6" key="1">
    <citation type="submission" date="2016-10" db="EMBL/GenBank/DDBJ databases">
        <authorList>
            <person name="de Groot N.N."/>
        </authorList>
    </citation>
    <scope>NUCLEOTIDE SEQUENCE [LARGE SCALE GENOMIC DNA]</scope>
    <source>
        <strain evidence="6">L7-484,KACC 16230,DSM 25025</strain>
    </source>
</reference>
<dbReference type="EC" id="3.2.2.4" evidence="2"/>
<sequence length="295" mass="32155">MTDDSAKTQADVPVKPDGEPVGTFKPFPSSGHDRAQQAVKPDTPQTRSPTYRLAYDDHDFMNSDAMRGVRLQLELMKPEMALREAGILSTVVLFGGARIPAPGEAPWAARNAAQAARLSANSRFYEEARRFAQLASQHSANSSGGKEFVIVTGGGPGVMEAGNRGAADVGAVSIALNITLPHEQAPNRFVTPELCFNFHYFALRKMHFLLRAKAMAIFPGGFGTMDELFEALTLIQTGRMARIPVVLFGTEFWRRAVDFGFLAEEGTIAPDDLDLFHFADTAEEGWAVIRAAYGF</sequence>
<dbReference type="Pfam" id="PF03641">
    <property type="entry name" value="Lysine_decarbox"/>
    <property type="match status" value="1"/>
</dbReference>
<protein>
    <recommendedName>
        <fullName evidence="3">AMP nucleosidase</fullName>
        <ecNumber evidence="2">3.2.2.4</ecNumber>
    </recommendedName>
    <alternativeName>
        <fullName evidence="3">AMP nucleosidase</fullName>
    </alternativeName>
</protein>
<evidence type="ECO:0000256" key="4">
    <source>
        <dbReference type="SAM" id="MobiDB-lite"/>
    </source>
</evidence>
<dbReference type="OrthoDB" id="9801098at2"/>
<dbReference type="Proteomes" id="UP000198793">
    <property type="component" value="Unassembled WGS sequence"/>
</dbReference>
<gene>
    <name evidence="5" type="ORF">SAMN05192530_11820</name>
</gene>
<evidence type="ECO:0000256" key="3">
    <source>
        <dbReference type="ARBA" id="ARBA00031983"/>
    </source>
</evidence>
<evidence type="ECO:0000313" key="5">
    <source>
        <dbReference type="EMBL" id="SDO88914.1"/>
    </source>
</evidence>
<dbReference type="PANTHER" id="PTHR43393">
    <property type="entry name" value="CYTOKININ RIBOSIDE 5'-MONOPHOSPHATE PHOSPHORIBOHYDROLASE"/>
    <property type="match status" value="1"/>
</dbReference>
<evidence type="ECO:0000313" key="6">
    <source>
        <dbReference type="Proteomes" id="UP000198793"/>
    </source>
</evidence>
<keyword evidence="6" id="KW-1185">Reference proteome</keyword>
<organism evidence="5 6">
    <name type="scientific">Aureimonas jatrophae</name>
    <dbReference type="NCBI Taxonomy" id="1166073"/>
    <lineage>
        <taxon>Bacteria</taxon>
        <taxon>Pseudomonadati</taxon>
        <taxon>Pseudomonadota</taxon>
        <taxon>Alphaproteobacteria</taxon>
        <taxon>Hyphomicrobiales</taxon>
        <taxon>Aurantimonadaceae</taxon>
        <taxon>Aureimonas</taxon>
    </lineage>
</organism>
<accession>A0A1H0N878</accession>
<dbReference type="STRING" id="1166073.SAMN05192530_11820"/>
<dbReference type="GO" id="GO:0005829">
    <property type="term" value="C:cytosol"/>
    <property type="evidence" value="ECO:0007669"/>
    <property type="project" value="TreeGrafter"/>
</dbReference>
<dbReference type="InterPro" id="IPR052341">
    <property type="entry name" value="LOG_family_nucleotidases"/>
</dbReference>
<dbReference type="Gene3D" id="3.40.50.450">
    <property type="match status" value="1"/>
</dbReference>
<dbReference type="PANTHER" id="PTHR43393:SF3">
    <property type="entry name" value="LYSINE DECARBOXYLASE-LIKE PROTEIN"/>
    <property type="match status" value="1"/>
</dbReference>